<reference evidence="1" key="1">
    <citation type="submission" date="2020-10" db="EMBL/GenBank/DDBJ databases">
        <authorList>
            <person name="Gilroy R."/>
        </authorList>
    </citation>
    <scope>NUCLEOTIDE SEQUENCE</scope>
    <source>
        <strain evidence="1">E3-2379</strain>
    </source>
</reference>
<protein>
    <submittedName>
        <fullName evidence="1">DUF3791 domain-containing protein</fullName>
    </submittedName>
</protein>
<reference evidence="1" key="2">
    <citation type="journal article" date="2021" name="PeerJ">
        <title>Extensive microbial diversity within the chicken gut microbiome revealed by metagenomics and culture.</title>
        <authorList>
            <person name="Gilroy R."/>
            <person name="Ravi A."/>
            <person name="Getino M."/>
            <person name="Pursley I."/>
            <person name="Horton D.L."/>
            <person name="Alikhan N.F."/>
            <person name="Baker D."/>
            <person name="Gharbi K."/>
            <person name="Hall N."/>
            <person name="Watson M."/>
            <person name="Adriaenssens E.M."/>
            <person name="Foster-Nyarko E."/>
            <person name="Jarju S."/>
            <person name="Secka A."/>
            <person name="Antonio M."/>
            <person name="Oren A."/>
            <person name="Chaudhuri R.R."/>
            <person name="La Ragione R."/>
            <person name="Hildebrand F."/>
            <person name="Pallen M.J."/>
        </authorList>
    </citation>
    <scope>NUCLEOTIDE SEQUENCE</scope>
    <source>
        <strain evidence="1">E3-2379</strain>
    </source>
</reference>
<gene>
    <name evidence="1" type="ORF">IAC13_03625</name>
</gene>
<evidence type="ECO:0000313" key="1">
    <source>
        <dbReference type="EMBL" id="MBO8463003.1"/>
    </source>
</evidence>
<proteinExistence type="predicted"/>
<sequence length="73" mass="8871">MSKEMRFFIYLIERYAEYKKVTAKEVMEEWDSLGITDFIYDMYELYHIESIENAFEDIDRIILEKKEQSLGTA</sequence>
<name>A0A9D9I0N9_9FIRM</name>
<comment type="caution">
    <text evidence="1">The sequence shown here is derived from an EMBL/GenBank/DDBJ whole genome shotgun (WGS) entry which is preliminary data.</text>
</comment>
<accession>A0A9D9I0N9</accession>
<dbReference type="Pfam" id="PF12668">
    <property type="entry name" value="DUF3791"/>
    <property type="match status" value="1"/>
</dbReference>
<dbReference type="Proteomes" id="UP000823618">
    <property type="component" value="Unassembled WGS sequence"/>
</dbReference>
<dbReference type="EMBL" id="JADIML010000101">
    <property type="protein sequence ID" value="MBO8463003.1"/>
    <property type="molecule type" value="Genomic_DNA"/>
</dbReference>
<organism evidence="1 2">
    <name type="scientific">Candidatus Scybalomonas excrementavium</name>
    <dbReference type="NCBI Taxonomy" id="2840943"/>
    <lineage>
        <taxon>Bacteria</taxon>
        <taxon>Bacillati</taxon>
        <taxon>Bacillota</taxon>
        <taxon>Clostridia</taxon>
        <taxon>Lachnospirales</taxon>
        <taxon>Lachnospiraceae</taxon>
        <taxon>Lachnospiraceae incertae sedis</taxon>
        <taxon>Candidatus Scybalomonas</taxon>
    </lineage>
</organism>
<dbReference type="AlphaFoldDB" id="A0A9D9I0N9"/>
<dbReference type="InterPro" id="IPR024269">
    <property type="entry name" value="DUF3791"/>
</dbReference>
<evidence type="ECO:0000313" key="2">
    <source>
        <dbReference type="Proteomes" id="UP000823618"/>
    </source>
</evidence>